<gene>
    <name evidence="2" type="ORF">ACBP88_01270</name>
</gene>
<organism evidence="2 3">
    <name type="scientific">Comamonas jiangduensis</name>
    <dbReference type="NCBI Taxonomy" id="1194168"/>
    <lineage>
        <taxon>Bacteria</taxon>
        <taxon>Pseudomonadati</taxon>
        <taxon>Pseudomonadota</taxon>
        <taxon>Betaproteobacteria</taxon>
        <taxon>Burkholderiales</taxon>
        <taxon>Comamonadaceae</taxon>
        <taxon>Comamonas</taxon>
    </lineage>
</organism>
<dbReference type="RefSeq" id="WP_370905060.1">
    <property type="nucleotide sequence ID" value="NZ_JBGJLR010000001.1"/>
</dbReference>
<comment type="caution">
    <text evidence="2">The sequence shown here is derived from an EMBL/GenBank/DDBJ whole genome shotgun (WGS) entry which is preliminary data.</text>
</comment>
<reference evidence="2 3" key="1">
    <citation type="submission" date="2024-08" db="EMBL/GenBank/DDBJ databases">
        <authorList>
            <person name="Feng Z."/>
            <person name="Ronholm J."/>
        </authorList>
    </citation>
    <scope>NUCLEOTIDE SEQUENCE [LARGE SCALE GENOMIC DNA]</scope>
    <source>
        <strain evidence="2 3">4-AB0-8</strain>
    </source>
</reference>
<accession>A0ABV4I8A7</accession>
<feature type="region of interest" description="Disordered" evidence="1">
    <location>
        <begin position="117"/>
        <end position="138"/>
    </location>
</feature>
<evidence type="ECO:0000313" key="3">
    <source>
        <dbReference type="Proteomes" id="UP001567350"/>
    </source>
</evidence>
<evidence type="ECO:0000256" key="1">
    <source>
        <dbReference type="SAM" id="MobiDB-lite"/>
    </source>
</evidence>
<protein>
    <submittedName>
        <fullName evidence="2">STAS domain-containing protein</fullName>
    </submittedName>
</protein>
<evidence type="ECO:0000313" key="2">
    <source>
        <dbReference type="EMBL" id="MEZ2738093.1"/>
    </source>
</evidence>
<dbReference type="EMBL" id="JBGJLR010000001">
    <property type="protein sequence ID" value="MEZ2738093.1"/>
    <property type="molecule type" value="Genomic_DNA"/>
</dbReference>
<dbReference type="Proteomes" id="UP001567350">
    <property type="component" value="Unassembled WGS sequence"/>
</dbReference>
<keyword evidence="3" id="KW-1185">Reference proteome</keyword>
<proteinExistence type="predicted"/>
<sequence>MHPDSGKSGGFFNKVMHMVRGTPAASASSIDPDSLSAREVLQESMVRKRRNEAIRLHEFAQLRLLRQRNEIGGQASASKAAKDDALSSLLGQETRSTETLQKIDAIEAQMSGQWWRSSAQTAAKVEKTATPRPSTARPLGDIPVLGEDSVVQPAALAPVALPSQAVPMPHAPAAALSPAAPAAALPVFQPHPDLEEAAILFAHGDMDGARTRLLEQLVQVLSTEAVDEDKAAVLWHAVLDLCRATGDEEAFEPLAIDYAEHFGRSAPLWSSIPERMGLPALHGAARPHAPKRQFQWSCPSMLTVGSVTALRAAQAEAPQPWSMSWLRLQSVDEAALTPLTQLLNAWSDGEGQFVLSDAGKLLQLLERHTPVGNAATCAAWWELRMAVLRMMDRMDDYEQVALDYCVTYEVSPPSWAKPQCHCVVQEEGEADVSILQEASLHSAHAQAKGLVPVPVASAMQGLAGVIEGDPQVWLDALTAQAKPGQVLEVACDNLIRLDFVAAGGLLNWAAEMQNQGYILRFTQLHQLVAVFFHVIGIHEHATVQATLA</sequence>
<name>A0ABV4I8A7_9BURK</name>